<comment type="caution">
    <text evidence="1">The sequence shown here is derived from an EMBL/GenBank/DDBJ whole genome shotgun (WGS) entry which is preliminary data.</text>
</comment>
<evidence type="ECO:0000313" key="1">
    <source>
        <dbReference type="EMBL" id="GAU96789.1"/>
    </source>
</evidence>
<gene>
    <name evidence="1" type="primary">RvY_08180-1</name>
    <name evidence="1" type="synonym">RvY_08180.1</name>
    <name evidence="1" type="ORF">RvY_08180</name>
</gene>
<evidence type="ECO:0000313" key="2">
    <source>
        <dbReference type="Proteomes" id="UP000186922"/>
    </source>
</evidence>
<keyword evidence="2" id="KW-1185">Reference proteome</keyword>
<dbReference type="EMBL" id="BDGG01000003">
    <property type="protein sequence ID" value="GAU96789.1"/>
    <property type="molecule type" value="Genomic_DNA"/>
</dbReference>
<sequence length="156" mass="18228">MFLENPTERVAIFCLNDSLSPQTLTHVWSKHFLWLLDIIKHFVLVGKISSFSFFRNSDSWSKKLMYARNYFDSDDDWSDIAGSSLTSVSIFQCSLKFYGIYAGVLIHQCAFWQAYLQQNRRSARLAPSYTSVHYYLDWDLTINLPSLTVQEGECRR</sequence>
<proteinExistence type="predicted"/>
<protein>
    <submittedName>
        <fullName evidence="1">Uncharacterized protein</fullName>
    </submittedName>
</protein>
<name>A0A1D1V4X2_RAMVA</name>
<dbReference type="AlphaFoldDB" id="A0A1D1V4X2"/>
<reference evidence="1 2" key="1">
    <citation type="journal article" date="2016" name="Nat. Commun.">
        <title>Extremotolerant tardigrade genome and improved radiotolerance of human cultured cells by tardigrade-unique protein.</title>
        <authorList>
            <person name="Hashimoto T."/>
            <person name="Horikawa D.D."/>
            <person name="Saito Y."/>
            <person name="Kuwahara H."/>
            <person name="Kozuka-Hata H."/>
            <person name="Shin-I T."/>
            <person name="Minakuchi Y."/>
            <person name="Ohishi K."/>
            <person name="Motoyama A."/>
            <person name="Aizu T."/>
            <person name="Enomoto A."/>
            <person name="Kondo K."/>
            <person name="Tanaka S."/>
            <person name="Hara Y."/>
            <person name="Koshikawa S."/>
            <person name="Sagara H."/>
            <person name="Miura T."/>
            <person name="Yokobori S."/>
            <person name="Miyagawa K."/>
            <person name="Suzuki Y."/>
            <person name="Kubo T."/>
            <person name="Oyama M."/>
            <person name="Kohara Y."/>
            <person name="Fujiyama A."/>
            <person name="Arakawa K."/>
            <person name="Katayama T."/>
            <person name="Toyoda A."/>
            <person name="Kunieda T."/>
        </authorList>
    </citation>
    <scope>NUCLEOTIDE SEQUENCE [LARGE SCALE GENOMIC DNA]</scope>
    <source>
        <strain evidence="1 2">YOKOZUNA-1</strain>
    </source>
</reference>
<dbReference type="Proteomes" id="UP000186922">
    <property type="component" value="Unassembled WGS sequence"/>
</dbReference>
<accession>A0A1D1V4X2</accession>
<organism evidence="1 2">
    <name type="scientific">Ramazzottius varieornatus</name>
    <name type="common">Water bear</name>
    <name type="synonym">Tardigrade</name>
    <dbReference type="NCBI Taxonomy" id="947166"/>
    <lineage>
        <taxon>Eukaryota</taxon>
        <taxon>Metazoa</taxon>
        <taxon>Ecdysozoa</taxon>
        <taxon>Tardigrada</taxon>
        <taxon>Eutardigrada</taxon>
        <taxon>Parachela</taxon>
        <taxon>Hypsibioidea</taxon>
        <taxon>Ramazzottiidae</taxon>
        <taxon>Ramazzottius</taxon>
    </lineage>
</organism>